<dbReference type="InterPro" id="IPR005674">
    <property type="entry name" value="CocE/Ser_esterase"/>
</dbReference>
<evidence type="ECO:0000259" key="2">
    <source>
        <dbReference type="SMART" id="SM00939"/>
    </source>
</evidence>
<evidence type="ECO:0000313" key="3">
    <source>
        <dbReference type="EMBL" id="PXY22993.1"/>
    </source>
</evidence>
<reference evidence="3 4" key="1">
    <citation type="submission" date="2016-07" db="EMBL/GenBank/DDBJ databases">
        <title>Draft genome sequence of Prauserella muralis DSM 45305, isolated from a mould-covered wall in an indoor environment.</title>
        <authorList>
            <person name="Ruckert C."/>
            <person name="Albersmeier A."/>
            <person name="Jiang C.-L."/>
            <person name="Jiang Y."/>
            <person name="Kalinowski J."/>
            <person name="Schneider O."/>
            <person name="Winkler A."/>
            <person name="Zotchev S.B."/>
        </authorList>
    </citation>
    <scope>NUCLEOTIDE SEQUENCE [LARGE SCALE GENOMIC DNA]</scope>
    <source>
        <strain evidence="3 4">DSM 45305</strain>
    </source>
</reference>
<dbReference type="InterPro" id="IPR050585">
    <property type="entry name" value="Xaa-Pro_dipeptidyl-ppase/CocE"/>
</dbReference>
<evidence type="ECO:0000256" key="1">
    <source>
        <dbReference type="ARBA" id="ARBA00022801"/>
    </source>
</evidence>
<dbReference type="Pfam" id="PF02129">
    <property type="entry name" value="Peptidase_S15"/>
    <property type="match status" value="1"/>
</dbReference>
<dbReference type="InterPro" id="IPR000383">
    <property type="entry name" value="Xaa-Pro-like_dom"/>
</dbReference>
<feature type="domain" description="Xaa-Pro dipeptidyl-peptidase C-terminal" evidence="2">
    <location>
        <begin position="294"/>
        <end position="541"/>
    </location>
</feature>
<keyword evidence="1" id="KW-0378">Hydrolase</keyword>
<dbReference type="Proteomes" id="UP000249915">
    <property type="component" value="Unassembled WGS sequence"/>
</dbReference>
<organism evidence="3 4">
    <name type="scientific">Prauserella muralis</name>
    <dbReference type="NCBI Taxonomy" id="588067"/>
    <lineage>
        <taxon>Bacteria</taxon>
        <taxon>Bacillati</taxon>
        <taxon>Actinomycetota</taxon>
        <taxon>Actinomycetes</taxon>
        <taxon>Pseudonocardiales</taxon>
        <taxon>Pseudonocardiaceae</taxon>
        <taxon>Prauserella</taxon>
    </lineage>
</organism>
<dbReference type="InterPro" id="IPR008979">
    <property type="entry name" value="Galactose-bd-like_sf"/>
</dbReference>
<sequence>MRDGLELHGMLYRAATGDARPVLLVRTPYAEPMSRSLPVLPALDAGFAVLVQDCRGTGRSDGELRTFENETTDGLDTLRWLRDQPWCDGRIAMFGMSYLGMVQLAVAGHRPEGLAAIAPAVTPDDYRDGLVYRQGAFQLGQGLAWHLLKAAEAIGEAADRGEDVAARMAGLLALTRDTEAAYRALPLPDRPGITGVLPSWRTWLDKENDPAYWRDIGYAARRAEATVPGLHVGGWFDLFLRGTLGNYVTMAAAGAAPQHLVVGPWSHADTSGITGEVFYRGGSAQAVRLEQQQLRFLRDSVDGTPSSLPPVQIYVMGDDHWRAEQEWPLARTDWQDWYLAADFSLGPALAGTGTAEYRHDPNDPVPTVGGAILLAGSRDGRLGYQPGSRDQRELDGRRDILRFTSAPLAADLEITGPLRVRLFAATSATDTDFTAKLVDVHPDGRAMGIADGIVRARYCTGMDTPLPVVPGEVCEYAIDLGATSQVLRAGHCLRVDIASSNFPCFDRNPGNGTPAGQVTEADFVPATQRIFFGPGRPSSIRLPVIPRD</sequence>
<keyword evidence="4" id="KW-1185">Reference proteome</keyword>
<dbReference type="SUPFAM" id="SSF53474">
    <property type="entry name" value="alpha/beta-Hydrolases"/>
    <property type="match status" value="1"/>
</dbReference>
<dbReference type="Gene3D" id="3.40.50.1820">
    <property type="entry name" value="alpha/beta hydrolase"/>
    <property type="match status" value="1"/>
</dbReference>
<dbReference type="EMBL" id="MASW01000005">
    <property type="protein sequence ID" value="PXY22993.1"/>
    <property type="molecule type" value="Genomic_DNA"/>
</dbReference>
<accession>A0A2V4AR20</accession>
<dbReference type="PANTHER" id="PTHR43056">
    <property type="entry name" value="PEPTIDASE S9 PROLYL OLIGOPEPTIDASE"/>
    <property type="match status" value="1"/>
</dbReference>
<dbReference type="AlphaFoldDB" id="A0A2V4AR20"/>
<dbReference type="SUPFAM" id="SSF49785">
    <property type="entry name" value="Galactose-binding domain-like"/>
    <property type="match status" value="1"/>
</dbReference>
<dbReference type="SMART" id="SM00939">
    <property type="entry name" value="PepX_C"/>
    <property type="match status" value="1"/>
</dbReference>
<comment type="caution">
    <text evidence="3">The sequence shown here is derived from an EMBL/GenBank/DDBJ whole genome shotgun (WGS) entry which is preliminary data.</text>
</comment>
<dbReference type="Pfam" id="PF08530">
    <property type="entry name" value="PepX_C"/>
    <property type="match status" value="1"/>
</dbReference>
<dbReference type="InterPro" id="IPR029058">
    <property type="entry name" value="AB_hydrolase_fold"/>
</dbReference>
<gene>
    <name evidence="3" type="ORF">BAY60_23595</name>
</gene>
<protein>
    <recommendedName>
        <fullName evidence="2">Xaa-Pro dipeptidyl-peptidase C-terminal domain-containing protein</fullName>
    </recommendedName>
</protein>
<dbReference type="Gene3D" id="2.60.120.260">
    <property type="entry name" value="Galactose-binding domain-like"/>
    <property type="match status" value="1"/>
</dbReference>
<name>A0A2V4AR20_9PSEU</name>
<dbReference type="NCBIfam" id="TIGR00976">
    <property type="entry name" value="CocE_NonD"/>
    <property type="match status" value="1"/>
</dbReference>
<dbReference type="PANTHER" id="PTHR43056:SF10">
    <property type="entry name" value="COCE_NOND FAMILY, PUTATIVE (AFU_ORTHOLOGUE AFUA_7G00600)-RELATED"/>
    <property type="match status" value="1"/>
</dbReference>
<dbReference type="InterPro" id="IPR013736">
    <property type="entry name" value="Xaa-Pro_dipept_C"/>
</dbReference>
<evidence type="ECO:0000313" key="4">
    <source>
        <dbReference type="Proteomes" id="UP000249915"/>
    </source>
</evidence>
<dbReference type="Gene3D" id="1.10.3020.10">
    <property type="entry name" value="alpha-amino acid ester hydrolase ( Helical cap domain)"/>
    <property type="match status" value="1"/>
</dbReference>
<proteinExistence type="predicted"/>
<dbReference type="GO" id="GO:0008239">
    <property type="term" value="F:dipeptidyl-peptidase activity"/>
    <property type="evidence" value="ECO:0007669"/>
    <property type="project" value="InterPro"/>
</dbReference>